<comment type="caution">
    <text evidence="1">The sequence shown here is derived from an EMBL/GenBank/DDBJ whole genome shotgun (WGS) entry which is preliminary data.</text>
</comment>
<evidence type="ECO:0000313" key="1">
    <source>
        <dbReference type="EMBL" id="EOZ91558.1"/>
    </source>
</evidence>
<accession>S2DP50</accession>
<dbReference type="Proteomes" id="UP000006073">
    <property type="component" value="Unassembled WGS sequence"/>
</dbReference>
<reference evidence="1 2" key="1">
    <citation type="journal article" date="2013" name="Genome Announc.">
        <title>Draft Genome Sequence of Indibacter alkaliphilus Strain LW1T, Isolated from Lonar Lake, a Haloalkaline Lake in the Buldana District of Maharashtra, India.</title>
        <authorList>
            <person name="Singh A."/>
            <person name="Kumar Jangir P."/>
            <person name="Sharma R."/>
            <person name="Singh A."/>
            <person name="Kumar Pinnaka A."/>
            <person name="Shivaji S."/>
        </authorList>
    </citation>
    <scope>NUCLEOTIDE SEQUENCE [LARGE SCALE GENOMIC DNA]</scope>
    <source>
        <strain evidence="2">CCUG 57479 / KCTC 22604 / LW1</strain>
    </source>
</reference>
<protein>
    <submittedName>
        <fullName evidence="1">Uncharacterized protein</fullName>
    </submittedName>
</protein>
<dbReference type="RefSeq" id="WP_009035467.1">
    <property type="nucleotide sequence ID" value="NZ_ALWO02000054.1"/>
</dbReference>
<sequence>MEADQDILFIRVMTLLYLLSIQQTENKSNIFRSSHDIVAYFSLLELELLMANDEPSVCMSML</sequence>
<dbReference type="EMBL" id="ALWO02000054">
    <property type="protein sequence ID" value="EOZ91558.1"/>
    <property type="molecule type" value="Genomic_DNA"/>
</dbReference>
<name>S2DP50_INDAL</name>
<organism evidence="1 2">
    <name type="scientific">Indibacter alkaliphilus (strain CCUG 57479 / KCTC 22604 / LW1)</name>
    <dbReference type="NCBI Taxonomy" id="1189612"/>
    <lineage>
        <taxon>Bacteria</taxon>
        <taxon>Pseudomonadati</taxon>
        <taxon>Bacteroidota</taxon>
        <taxon>Cytophagia</taxon>
        <taxon>Cytophagales</taxon>
        <taxon>Cyclobacteriaceae</taxon>
    </lineage>
</organism>
<proteinExistence type="predicted"/>
<gene>
    <name evidence="1" type="ORF">A33Q_4626</name>
</gene>
<keyword evidence="2" id="KW-1185">Reference proteome</keyword>
<evidence type="ECO:0000313" key="2">
    <source>
        <dbReference type="Proteomes" id="UP000006073"/>
    </source>
</evidence>
<dbReference type="AlphaFoldDB" id="S2DP50"/>